<comment type="caution">
    <text evidence="2">The sequence shown here is derived from an EMBL/GenBank/DDBJ whole genome shotgun (WGS) entry which is preliminary data.</text>
</comment>
<dbReference type="OrthoDB" id="3020396at2759"/>
<gene>
    <name evidence="2" type="ORF">BT62DRAFT_928921</name>
</gene>
<organism evidence="2 3">
    <name type="scientific">Guyanagaster necrorhizus</name>
    <dbReference type="NCBI Taxonomy" id="856835"/>
    <lineage>
        <taxon>Eukaryota</taxon>
        <taxon>Fungi</taxon>
        <taxon>Dikarya</taxon>
        <taxon>Basidiomycota</taxon>
        <taxon>Agaricomycotina</taxon>
        <taxon>Agaricomycetes</taxon>
        <taxon>Agaricomycetidae</taxon>
        <taxon>Agaricales</taxon>
        <taxon>Marasmiineae</taxon>
        <taxon>Physalacriaceae</taxon>
        <taxon>Guyanagaster</taxon>
    </lineage>
</organism>
<protein>
    <submittedName>
        <fullName evidence="2">Uncharacterized protein</fullName>
    </submittedName>
</protein>
<dbReference type="Proteomes" id="UP000812287">
    <property type="component" value="Unassembled WGS sequence"/>
</dbReference>
<keyword evidence="1" id="KW-0472">Membrane</keyword>
<feature type="transmembrane region" description="Helical" evidence="1">
    <location>
        <begin position="39"/>
        <end position="61"/>
    </location>
</feature>
<evidence type="ECO:0000313" key="2">
    <source>
        <dbReference type="EMBL" id="KAG7450102.1"/>
    </source>
</evidence>
<reference evidence="2" key="1">
    <citation type="submission" date="2020-11" db="EMBL/GenBank/DDBJ databases">
        <title>Adaptations for nitrogen fixation in a non-lichenized fungal sporocarp promotes dispersal by wood-feeding termites.</title>
        <authorList>
            <consortium name="DOE Joint Genome Institute"/>
            <person name="Koch R.A."/>
            <person name="Yoon G."/>
            <person name="Arayal U."/>
            <person name="Lail K."/>
            <person name="Amirebrahimi M."/>
            <person name="Labutti K."/>
            <person name="Lipzen A."/>
            <person name="Riley R."/>
            <person name="Barry K."/>
            <person name="Henrissat B."/>
            <person name="Grigoriev I.V."/>
            <person name="Herr J.R."/>
            <person name="Aime M.C."/>
        </authorList>
    </citation>
    <scope>NUCLEOTIDE SEQUENCE</scope>
    <source>
        <strain evidence="2">MCA 3950</strain>
    </source>
</reference>
<feature type="non-terminal residue" evidence="2">
    <location>
        <position position="64"/>
    </location>
</feature>
<sequence>MLLNMLMLWILYIFSVTTFSTFRYFIILPVPSLMDYSEFFRACMLGAFVLSPVWLLLIWVISHM</sequence>
<name>A0A9P7W0T7_9AGAR</name>
<keyword evidence="1" id="KW-0812">Transmembrane</keyword>
<dbReference type="RefSeq" id="XP_043043602.1">
    <property type="nucleotide sequence ID" value="XM_043185597.1"/>
</dbReference>
<proteinExistence type="predicted"/>
<feature type="transmembrane region" description="Helical" evidence="1">
    <location>
        <begin position="6"/>
        <end position="27"/>
    </location>
</feature>
<dbReference type="EMBL" id="MU250527">
    <property type="protein sequence ID" value="KAG7450102.1"/>
    <property type="molecule type" value="Genomic_DNA"/>
</dbReference>
<dbReference type="GeneID" id="66107894"/>
<keyword evidence="1" id="KW-1133">Transmembrane helix</keyword>
<dbReference type="AlphaFoldDB" id="A0A9P7W0T7"/>
<accession>A0A9P7W0T7</accession>
<evidence type="ECO:0000256" key="1">
    <source>
        <dbReference type="SAM" id="Phobius"/>
    </source>
</evidence>
<keyword evidence="3" id="KW-1185">Reference proteome</keyword>
<evidence type="ECO:0000313" key="3">
    <source>
        <dbReference type="Proteomes" id="UP000812287"/>
    </source>
</evidence>